<keyword evidence="5" id="KW-1185">Reference proteome</keyword>
<sequence>MNTVTDVAAHIKQIWSSSAFMNLLKIEIDEIHCGGATVKMPIDFDIHTNHWLGVHGGALAALADAVMGITGASVGEVVQTLSFNINFISNLPGTGTAIVKSQVKHHGQTTMVIMAEMTDEQNNLLAAITTTMFIAGHFNEIPREW</sequence>
<dbReference type="InterPro" id="IPR052723">
    <property type="entry name" value="Acyl-CoA_thioesterase_PaaI"/>
</dbReference>
<dbReference type="Proteomes" id="UP000443070">
    <property type="component" value="Unassembled WGS sequence"/>
</dbReference>
<accession>A0A3G9GSK8</accession>
<proteinExistence type="predicted"/>
<reference evidence="5 6" key="1">
    <citation type="journal article" date="2019" name="Nat. Med.">
        <title>A library of human gut bacterial isolates paired with longitudinal multiomics data enables mechanistic microbiome research.</title>
        <authorList>
            <person name="Poyet M."/>
            <person name="Groussin M."/>
            <person name="Gibbons S.M."/>
            <person name="Avila-Pacheco J."/>
            <person name="Jiang X."/>
            <person name="Kearney S.M."/>
            <person name="Perrotta A.R."/>
            <person name="Berdy B."/>
            <person name="Zhao S."/>
            <person name="Lieberman T.D."/>
            <person name="Swanson P.K."/>
            <person name="Smith M."/>
            <person name="Roesemann S."/>
            <person name="Alexander J.E."/>
            <person name="Rich S.A."/>
            <person name="Livny J."/>
            <person name="Vlamakis H."/>
            <person name="Clish C."/>
            <person name="Bullock K."/>
            <person name="Deik A."/>
            <person name="Scott J."/>
            <person name="Pierce K.A."/>
            <person name="Xavier R.J."/>
            <person name="Alm E.J."/>
        </authorList>
    </citation>
    <scope>NUCLEOTIDE SEQUENCE [LARGE SCALE GENOMIC DNA]</scope>
    <source>
        <strain evidence="3 6">BIOML-A13</strain>
        <strain evidence="4 5">BIOML-A3</strain>
    </source>
</reference>
<organism evidence="3 6">
    <name type="scientific">Phascolarctobacterium faecium</name>
    <dbReference type="NCBI Taxonomy" id="33025"/>
    <lineage>
        <taxon>Bacteria</taxon>
        <taxon>Bacillati</taxon>
        <taxon>Bacillota</taxon>
        <taxon>Negativicutes</taxon>
        <taxon>Acidaminococcales</taxon>
        <taxon>Acidaminococcaceae</taxon>
        <taxon>Phascolarctobacterium</taxon>
    </lineage>
</organism>
<dbReference type="Proteomes" id="UP000484547">
    <property type="component" value="Unassembled WGS sequence"/>
</dbReference>
<protein>
    <submittedName>
        <fullName evidence="3">Hotdog fold thioesterase</fullName>
    </submittedName>
</protein>
<keyword evidence="1" id="KW-0378">Hydrolase</keyword>
<dbReference type="Pfam" id="PF03061">
    <property type="entry name" value="4HBT"/>
    <property type="match status" value="1"/>
</dbReference>
<dbReference type="EMBL" id="WNBM01000004">
    <property type="protein sequence ID" value="MTT76065.1"/>
    <property type="molecule type" value="Genomic_DNA"/>
</dbReference>
<dbReference type="SUPFAM" id="SSF54637">
    <property type="entry name" value="Thioesterase/thiol ester dehydrase-isomerase"/>
    <property type="match status" value="1"/>
</dbReference>
<dbReference type="GO" id="GO:0016289">
    <property type="term" value="F:acyl-CoA hydrolase activity"/>
    <property type="evidence" value="ECO:0007669"/>
    <property type="project" value="TreeGrafter"/>
</dbReference>
<evidence type="ECO:0000256" key="1">
    <source>
        <dbReference type="ARBA" id="ARBA00022801"/>
    </source>
</evidence>
<feature type="domain" description="Thioesterase" evidence="2">
    <location>
        <begin position="54"/>
        <end position="125"/>
    </location>
</feature>
<dbReference type="EMBL" id="WNBW01000004">
    <property type="protein sequence ID" value="MTU04128.1"/>
    <property type="molecule type" value="Genomic_DNA"/>
</dbReference>
<dbReference type="NCBIfam" id="TIGR00369">
    <property type="entry name" value="unchar_dom_1"/>
    <property type="match status" value="1"/>
</dbReference>
<evidence type="ECO:0000259" key="2">
    <source>
        <dbReference type="Pfam" id="PF03061"/>
    </source>
</evidence>
<dbReference type="InterPro" id="IPR029069">
    <property type="entry name" value="HotDog_dom_sf"/>
</dbReference>
<dbReference type="PANTHER" id="PTHR42856:SF1">
    <property type="entry name" value="ACYL-COENZYME A THIOESTERASE PAAI"/>
    <property type="match status" value="1"/>
</dbReference>
<evidence type="ECO:0000313" key="5">
    <source>
        <dbReference type="Proteomes" id="UP000443070"/>
    </source>
</evidence>
<dbReference type="InterPro" id="IPR003736">
    <property type="entry name" value="PAAI_dom"/>
</dbReference>
<dbReference type="OrthoDB" id="328435at2"/>
<name>A0A3G9GSK8_9FIRM</name>
<dbReference type="Gene3D" id="3.10.129.10">
    <property type="entry name" value="Hotdog Thioesterase"/>
    <property type="match status" value="1"/>
</dbReference>
<dbReference type="GeneID" id="49406195"/>
<evidence type="ECO:0000313" key="3">
    <source>
        <dbReference type="EMBL" id="MTT76065.1"/>
    </source>
</evidence>
<gene>
    <name evidence="3" type="ORF">GMD11_07300</name>
    <name evidence="4" type="ORF">GMD18_06950</name>
</gene>
<dbReference type="RefSeq" id="WP_125668946.1">
    <property type="nucleotide sequence ID" value="NZ_AP019004.1"/>
</dbReference>
<evidence type="ECO:0000313" key="4">
    <source>
        <dbReference type="EMBL" id="MTU04128.1"/>
    </source>
</evidence>
<dbReference type="PANTHER" id="PTHR42856">
    <property type="entry name" value="ACYL-COENZYME A THIOESTERASE PAAI"/>
    <property type="match status" value="1"/>
</dbReference>
<comment type="caution">
    <text evidence="3">The sequence shown here is derived from an EMBL/GenBank/DDBJ whole genome shotgun (WGS) entry which is preliminary data.</text>
</comment>
<evidence type="ECO:0000313" key="6">
    <source>
        <dbReference type="Proteomes" id="UP000484547"/>
    </source>
</evidence>
<dbReference type="InterPro" id="IPR006683">
    <property type="entry name" value="Thioestr_dom"/>
</dbReference>
<dbReference type="AlphaFoldDB" id="A0A3G9GSK8"/>